<evidence type="ECO:0000313" key="15">
    <source>
        <dbReference type="Proteomes" id="UP000095651"/>
    </source>
</evidence>
<keyword evidence="8 12" id="KW-0653">Protein transport</keyword>
<dbReference type="Gene3D" id="6.10.250.2080">
    <property type="match status" value="1"/>
</dbReference>
<name>A0A174K9J4_9FIRM</name>
<dbReference type="NCBIfam" id="TIGR00328">
    <property type="entry name" value="flhB"/>
    <property type="match status" value="1"/>
</dbReference>
<feature type="transmembrane region" description="Helical" evidence="12">
    <location>
        <begin position="32"/>
        <end position="49"/>
    </location>
</feature>
<dbReference type="EMBL" id="CYZE01000017">
    <property type="protein sequence ID" value="CUP05979.1"/>
    <property type="molecule type" value="Genomic_DNA"/>
</dbReference>
<feature type="transmembrane region" description="Helical" evidence="12">
    <location>
        <begin position="87"/>
        <end position="110"/>
    </location>
</feature>
<dbReference type="PRINTS" id="PR00950">
    <property type="entry name" value="TYPE3IMSPROT"/>
</dbReference>
<keyword evidence="11 12" id="KW-1006">Bacterial flagellum protein export</keyword>
<dbReference type="AlphaFoldDB" id="A0A174K9J4"/>
<evidence type="ECO:0000256" key="6">
    <source>
        <dbReference type="ARBA" id="ARBA00022692"/>
    </source>
</evidence>
<evidence type="ECO:0000256" key="5">
    <source>
        <dbReference type="ARBA" id="ARBA00022475"/>
    </source>
</evidence>
<dbReference type="GO" id="GO:0044780">
    <property type="term" value="P:bacterial-type flagellum assembly"/>
    <property type="evidence" value="ECO:0007669"/>
    <property type="project" value="InterPro"/>
</dbReference>
<feature type="region of interest" description="Disordered" evidence="13">
    <location>
        <begin position="1"/>
        <end position="22"/>
    </location>
</feature>
<accession>A0A174K9J4</accession>
<comment type="function">
    <text evidence="12">Required for formation of the rod structure in the basal body of the flagellar apparatus. Together with FliI and FliH, may constitute the export apparatus of flagellin.</text>
</comment>
<keyword evidence="14" id="KW-0966">Cell projection</keyword>
<evidence type="ECO:0000256" key="11">
    <source>
        <dbReference type="ARBA" id="ARBA00023225"/>
    </source>
</evidence>
<organism evidence="14 15">
    <name type="scientific">Hungatella hathewayi</name>
    <dbReference type="NCBI Taxonomy" id="154046"/>
    <lineage>
        <taxon>Bacteria</taxon>
        <taxon>Bacillati</taxon>
        <taxon>Bacillota</taxon>
        <taxon>Clostridia</taxon>
        <taxon>Lachnospirales</taxon>
        <taxon>Lachnospiraceae</taxon>
        <taxon>Hungatella</taxon>
    </lineage>
</organism>
<evidence type="ECO:0000313" key="14">
    <source>
        <dbReference type="EMBL" id="CUP05979.1"/>
    </source>
</evidence>
<evidence type="ECO:0000256" key="8">
    <source>
        <dbReference type="ARBA" id="ARBA00022927"/>
    </source>
</evidence>
<comment type="subcellular location">
    <subcellularLocation>
        <location evidence="1">Cell membrane</location>
        <topology evidence="1">Multi-pass membrane protein</topology>
    </subcellularLocation>
</comment>
<evidence type="ECO:0000256" key="4">
    <source>
        <dbReference type="ARBA" id="ARBA00022448"/>
    </source>
</evidence>
<dbReference type="InterPro" id="IPR006135">
    <property type="entry name" value="T3SS_substrate_exporter"/>
</dbReference>
<reference evidence="14 15" key="1">
    <citation type="submission" date="2015-09" db="EMBL/GenBank/DDBJ databases">
        <authorList>
            <consortium name="Pathogen Informatics"/>
        </authorList>
    </citation>
    <scope>NUCLEOTIDE SEQUENCE [LARGE SCALE GENOMIC DNA]</scope>
    <source>
        <strain evidence="14 15">2789STDY5608850</strain>
    </source>
</reference>
<dbReference type="Pfam" id="PF01312">
    <property type="entry name" value="Bac_export_2"/>
    <property type="match status" value="1"/>
</dbReference>
<proteinExistence type="inferred from homology"/>
<dbReference type="SUPFAM" id="SSF160544">
    <property type="entry name" value="EscU C-terminal domain-like"/>
    <property type="match status" value="1"/>
</dbReference>
<dbReference type="GO" id="GO:0009306">
    <property type="term" value="P:protein secretion"/>
    <property type="evidence" value="ECO:0007669"/>
    <property type="project" value="InterPro"/>
</dbReference>
<dbReference type="InterPro" id="IPR029025">
    <property type="entry name" value="T3SS_substrate_exporter_C"/>
</dbReference>
<keyword evidence="14" id="KW-0282">Flagellum</keyword>
<dbReference type="Gene3D" id="3.40.1690.10">
    <property type="entry name" value="secretion proteins EscU"/>
    <property type="match status" value="1"/>
</dbReference>
<evidence type="ECO:0000256" key="10">
    <source>
        <dbReference type="ARBA" id="ARBA00023136"/>
    </source>
</evidence>
<dbReference type="InterPro" id="IPR006136">
    <property type="entry name" value="FlhB"/>
</dbReference>
<keyword evidence="10 12" id="KW-0472">Membrane</keyword>
<feature type="transmembrane region" description="Helical" evidence="12">
    <location>
        <begin position="184"/>
        <end position="211"/>
    </location>
</feature>
<dbReference type="Proteomes" id="UP000095651">
    <property type="component" value="Unassembled WGS sequence"/>
</dbReference>
<evidence type="ECO:0000256" key="2">
    <source>
        <dbReference type="ARBA" id="ARBA00010690"/>
    </source>
</evidence>
<evidence type="ECO:0000256" key="1">
    <source>
        <dbReference type="ARBA" id="ARBA00004651"/>
    </source>
</evidence>
<dbReference type="PANTHER" id="PTHR30531">
    <property type="entry name" value="FLAGELLAR BIOSYNTHETIC PROTEIN FLHB"/>
    <property type="match status" value="1"/>
</dbReference>
<gene>
    <name evidence="12 14" type="primary">flhB</name>
    <name evidence="14" type="ORF">ERS852407_04835</name>
</gene>
<keyword evidence="14" id="KW-0969">Cilium</keyword>
<evidence type="ECO:0000256" key="7">
    <source>
        <dbReference type="ARBA" id="ARBA00022795"/>
    </source>
</evidence>
<evidence type="ECO:0000256" key="13">
    <source>
        <dbReference type="SAM" id="MobiDB-lite"/>
    </source>
</evidence>
<keyword evidence="7 12" id="KW-1005">Bacterial flagellum biogenesis</keyword>
<protein>
    <recommendedName>
        <fullName evidence="3 12">Flagellar biosynthetic protein FlhB</fullName>
    </recommendedName>
</protein>
<dbReference type="GO" id="GO:0005886">
    <property type="term" value="C:plasma membrane"/>
    <property type="evidence" value="ECO:0007669"/>
    <property type="project" value="UniProtKB-SubCell"/>
</dbReference>
<feature type="transmembrane region" description="Helical" evidence="12">
    <location>
        <begin position="146"/>
        <end position="164"/>
    </location>
</feature>
<evidence type="ECO:0000256" key="3">
    <source>
        <dbReference type="ARBA" id="ARBA00021622"/>
    </source>
</evidence>
<keyword evidence="5 12" id="KW-1003">Cell membrane</keyword>
<evidence type="ECO:0000256" key="12">
    <source>
        <dbReference type="RuleBase" id="RU364091"/>
    </source>
</evidence>
<keyword evidence="4 12" id="KW-0813">Transport</keyword>
<dbReference type="PANTHER" id="PTHR30531:SF12">
    <property type="entry name" value="FLAGELLAR BIOSYNTHETIC PROTEIN FLHB"/>
    <property type="match status" value="1"/>
</dbReference>
<evidence type="ECO:0000256" key="9">
    <source>
        <dbReference type="ARBA" id="ARBA00022989"/>
    </source>
</evidence>
<comment type="similarity">
    <text evidence="2 12">Belongs to the type III secretion exporter family.</text>
</comment>
<keyword evidence="6 12" id="KW-0812">Transmembrane</keyword>
<dbReference type="FunFam" id="3.40.1690.10:FF:000001">
    <property type="entry name" value="Flagellar biosynthetic protein FlhB"/>
    <property type="match status" value="1"/>
</dbReference>
<sequence>MNVAADEKTEKATQKRRQDERKKGNVFQSNDVIAVCSLLVLFNSLNALAPKIYRTLKTAMELFFSYAASTTPLAADDLPDKLLKAVLLFGQAAFPLLFIGVAVAVVTTFFQTRMSFSTDVMKFKMDRISLLKGFKRMFSIRSVVELLKALIKITILAWVIYSYIEGRIHEFARLMDGTVQAAFVYVGDTAVSLVNTVGVAFIFLAAFDYLYQWWDYEKNLRMSKQEIKEEYKQTEGDPQIKGRIREKQRQMASMRMMQNVPKADVIIRNPTHFAVALGYDSNANRAPVVLAKGADHLALKIVEVGEANGVYIMEDKPLARGLYASVEVDMEIPEEFYQTVAKVLAFVYKLKKKDI</sequence>
<keyword evidence="9 12" id="KW-1133">Transmembrane helix</keyword>